<dbReference type="InterPro" id="IPR050410">
    <property type="entry name" value="CCR4/nocturin_mRNA_transcr"/>
</dbReference>
<reference evidence="2" key="2">
    <citation type="journal article" date="2022" name="Sci. Total Environ.">
        <title>Prevalence, transmission, and molecular epidemiology of tet(X)-positive bacteria among humans, animals, and environmental niches in China: An epidemiological, and genomic-based study.</title>
        <authorList>
            <person name="Dong N."/>
            <person name="Zeng Y."/>
            <person name="Cai C."/>
            <person name="Sun C."/>
            <person name="Lu J."/>
            <person name="Liu C."/>
            <person name="Zhou H."/>
            <person name="Sun Q."/>
            <person name="Shu L."/>
            <person name="Wang H."/>
            <person name="Wang Y."/>
            <person name="Wang S."/>
            <person name="Wu C."/>
            <person name="Chan E.W."/>
            <person name="Chen G."/>
            <person name="Shen Z."/>
            <person name="Chen S."/>
            <person name="Zhang R."/>
        </authorList>
    </citation>
    <scope>NUCLEOTIDE SEQUENCE</scope>
    <source>
        <strain evidence="2">R1692</strain>
    </source>
</reference>
<keyword evidence="2" id="KW-0255">Endonuclease</keyword>
<organism evidence="2 3">
    <name type="scientific">Sphingobacterium hotanense</name>
    <dbReference type="NCBI Taxonomy" id="649196"/>
    <lineage>
        <taxon>Bacteria</taxon>
        <taxon>Pseudomonadati</taxon>
        <taxon>Bacteroidota</taxon>
        <taxon>Sphingobacteriia</taxon>
        <taxon>Sphingobacteriales</taxon>
        <taxon>Sphingobacteriaceae</taxon>
        <taxon>Sphingobacterium</taxon>
    </lineage>
</organism>
<dbReference type="GO" id="GO:0004519">
    <property type="term" value="F:endonuclease activity"/>
    <property type="evidence" value="ECO:0007669"/>
    <property type="project" value="UniProtKB-KW"/>
</dbReference>
<gene>
    <name evidence="2" type="ORF">HX018_15155</name>
</gene>
<proteinExistence type="predicted"/>
<dbReference type="Proteomes" id="UP001170954">
    <property type="component" value="Unassembled WGS sequence"/>
</dbReference>
<dbReference type="PANTHER" id="PTHR12121">
    <property type="entry name" value="CARBON CATABOLITE REPRESSOR PROTEIN 4"/>
    <property type="match status" value="1"/>
</dbReference>
<keyword evidence="2" id="KW-0540">Nuclease</keyword>
<dbReference type="Gene3D" id="3.60.10.10">
    <property type="entry name" value="Endonuclease/exonuclease/phosphatase"/>
    <property type="match status" value="1"/>
</dbReference>
<dbReference type="PANTHER" id="PTHR12121:SF36">
    <property type="entry name" value="ENDONUCLEASE_EXONUCLEASE_PHOSPHATASE DOMAIN-CONTAINING PROTEIN"/>
    <property type="match status" value="1"/>
</dbReference>
<protein>
    <submittedName>
        <fullName evidence="2">Endonuclease/exonuclease/phosphatase family protein</fullName>
    </submittedName>
</protein>
<dbReference type="EMBL" id="JACAGK010000050">
    <property type="protein sequence ID" value="MDM1049576.1"/>
    <property type="molecule type" value="Genomic_DNA"/>
</dbReference>
<dbReference type="Pfam" id="PF03372">
    <property type="entry name" value="Exo_endo_phos"/>
    <property type="match status" value="1"/>
</dbReference>
<dbReference type="CDD" id="cd09083">
    <property type="entry name" value="EEP-1"/>
    <property type="match status" value="1"/>
</dbReference>
<sequence length="309" mass="35002">MNDFNNSSRRNFIKQAGLLAGLPFLDTKQALALDSRKADTGFRVLSCNIRVDLPEDNAKGQGWQHRREACIQVIKKQQADLIGFQEVLRNQFLDLKNELKDYFAFGFDGPEMDKFKEGYHGIAKNPILFSKKRFELITAGGYWLSETPLIAGSISWGSARARNCSWVRLLDKKTNKEIRLINLHLDHVSNEAKLAQIKLVLEEAAQYQDDFPQIITGDFNNGYGAGLYPEIINAGWKDSYVLSNGDAKPEGTTNAFRPDDAERNAKAKKIDFIFIKGPLNASKSVIIKDRWKNIVPSDHWFLSADINYI</sequence>
<evidence type="ECO:0000313" key="3">
    <source>
        <dbReference type="Proteomes" id="UP001170954"/>
    </source>
</evidence>
<name>A0ABT7NR27_9SPHI</name>
<evidence type="ECO:0000313" key="2">
    <source>
        <dbReference type="EMBL" id="MDM1049576.1"/>
    </source>
</evidence>
<dbReference type="RefSeq" id="WP_149525175.1">
    <property type="nucleotide sequence ID" value="NZ_CP030848.1"/>
</dbReference>
<dbReference type="InterPro" id="IPR005135">
    <property type="entry name" value="Endo/exonuclease/phosphatase"/>
</dbReference>
<accession>A0ABT7NR27</accession>
<comment type="caution">
    <text evidence="2">The sequence shown here is derived from an EMBL/GenBank/DDBJ whole genome shotgun (WGS) entry which is preliminary data.</text>
</comment>
<reference evidence="2" key="1">
    <citation type="submission" date="2020-06" db="EMBL/GenBank/DDBJ databases">
        <authorList>
            <person name="Dong N."/>
        </authorList>
    </citation>
    <scope>NUCLEOTIDE SEQUENCE</scope>
    <source>
        <strain evidence="2">R1692</strain>
    </source>
</reference>
<keyword evidence="3" id="KW-1185">Reference proteome</keyword>
<dbReference type="InterPro" id="IPR036691">
    <property type="entry name" value="Endo/exonu/phosph_ase_sf"/>
</dbReference>
<feature type="domain" description="Endonuclease/exonuclease/phosphatase" evidence="1">
    <location>
        <begin position="45"/>
        <end position="299"/>
    </location>
</feature>
<dbReference type="SUPFAM" id="SSF56219">
    <property type="entry name" value="DNase I-like"/>
    <property type="match status" value="1"/>
</dbReference>
<evidence type="ECO:0000259" key="1">
    <source>
        <dbReference type="Pfam" id="PF03372"/>
    </source>
</evidence>
<keyword evidence="2" id="KW-0378">Hydrolase</keyword>